<organism evidence="4 5">
    <name type="scientific">Paraphaeosphaeria sporulosa</name>
    <dbReference type="NCBI Taxonomy" id="1460663"/>
    <lineage>
        <taxon>Eukaryota</taxon>
        <taxon>Fungi</taxon>
        <taxon>Dikarya</taxon>
        <taxon>Ascomycota</taxon>
        <taxon>Pezizomycotina</taxon>
        <taxon>Dothideomycetes</taxon>
        <taxon>Pleosporomycetidae</taxon>
        <taxon>Pleosporales</taxon>
        <taxon>Massarineae</taxon>
        <taxon>Didymosphaeriaceae</taxon>
        <taxon>Paraphaeosphaeria</taxon>
    </lineage>
</organism>
<evidence type="ECO:0000313" key="5">
    <source>
        <dbReference type="Proteomes" id="UP000077069"/>
    </source>
</evidence>
<dbReference type="SUPFAM" id="SSF57701">
    <property type="entry name" value="Zn2/Cys6 DNA-binding domain"/>
    <property type="match status" value="1"/>
</dbReference>
<keyword evidence="5" id="KW-1185">Reference proteome</keyword>
<evidence type="ECO:0000259" key="3">
    <source>
        <dbReference type="PROSITE" id="PS50048"/>
    </source>
</evidence>
<dbReference type="EMBL" id="KV441558">
    <property type="protein sequence ID" value="OAG00925.1"/>
    <property type="molecule type" value="Genomic_DNA"/>
</dbReference>
<feature type="region of interest" description="Disordered" evidence="2">
    <location>
        <begin position="583"/>
        <end position="608"/>
    </location>
</feature>
<dbReference type="PROSITE" id="PS50048">
    <property type="entry name" value="ZN2_CY6_FUNGAL_2"/>
    <property type="match status" value="1"/>
</dbReference>
<dbReference type="AlphaFoldDB" id="A0A177C0C1"/>
<proteinExistence type="predicted"/>
<dbReference type="GeneID" id="28765683"/>
<keyword evidence="1" id="KW-0539">Nucleus</keyword>
<evidence type="ECO:0000313" key="4">
    <source>
        <dbReference type="EMBL" id="OAG00925.1"/>
    </source>
</evidence>
<dbReference type="InterPro" id="IPR036864">
    <property type="entry name" value="Zn2-C6_fun-type_DNA-bd_sf"/>
</dbReference>
<feature type="compositionally biased region" description="Low complexity" evidence="2">
    <location>
        <begin position="591"/>
        <end position="608"/>
    </location>
</feature>
<protein>
    <recommendedName>
        <fullName evidence="3">Zn(2)-C6 fungal-type domain-containing protein</fullName>
    </recommendedName>
</protein>
<accession>A0A177C0C1</accession>
<dbReference type="PANTHER" id="PTHR38111">
    <property type="entry name" value="ZN(2)-C6 FUNGAL-TYPE DOMAIN-CONTAINING PROTEIN-RELATED"/>
    <property type="match status" value="1"/>
</dbReference>
<dbReference type="InterPro" id="IPR053178">
    <property type="entry name" value="Osmoadaptation_assoc"/>
</dbReference>
<gene>
    <name evidence="4" type="ORF">CC84DRAFT_1209037</name>
</gene>
<dbReference type="CDD" id="cd00067">
    <property type="entry name" value="GAL4"/>
    <property type="match status" value="1"/>
</dbReference>
<evidence type="ECO:0000256" key="1">
    <source>
        <dbReference type="ARBA" id="ARBA00023242"/>
    </source>
</evidence>
<dbReference type="GO" id="GO:0000981">
    <property type="term" value="F:DNA-binding transcription factor activity, RNA polymerase II-specific"/>
    <property type="evidence" value="ECO:0007669"/>
    <property type="project" value="InterPro"/>
</dbReference>
<evidence type="ECO:0000256" key="2">
    <source>
        <dbReference type="SAM" id="MobiDB-lite"/>
    </source>
</evidence>
<feature type="domain" description="Zn(2)-C6 fungal-type" evidence="3">
    <location>
        <begin position="11"/>
        <end position="38"/>
    </location>
</feature>
<dbReference type="InParanoid" id="A0A177C0C1"/>
<dbReference type="InterPro" id="IPR001138">
    <property type="entry name" value="Zn2Cys6_DnaBD"/>
</dbReference>
<reference evidence="4 5" key="1">
    <citation type="submission" date="2016-05" db="EMBL/GenBank/DDBJ databases">
        <title>Comparative analysis of secretome profiles of manganese(II)-oxidizing ascomycete fungi.</title>
        <authorList>
            <consortium name="DOE Joint Genome Institute"/>
            <person name="Zeiner C.A."/>
            <person name="Purvine S.O."/>
            <person name="Zink E.M."/>
            <person name="Wu S."/>
            <person name="Pasa-Tolic L."/>
            <person name="Chaput D.L."/>
            <person name="Haridas S."/>
            <person name="Grigoriev I.V."/>
            <person name="Santelli C.M."/>
            <person name="Hansel C.M."/>
        </authorList>
    </citation>
    <scope>NUCLEOTIDE SEQUENCE [LARGE SCALE GENOMIC DNA]</scope>
    <source>
        <strain evidence="4 5">AP3s5-JAC2a</strain>
    </source>
</reference>
<dbReference type="GO" id="GO:0008270">
    <property type="term" value="F:zinc ion binding"/>
    <property type="evidence" value="ECO:0007669"/>
    <property type="project" value="InterPro"/>
</dbReference>
<dbReference type="STRING" id="1460663.A0A177C0C1"/>
<sequence>MLSESHKRGFCKFCKEKGVQCDKKKPRCSECVATDKSCGGYDMGHIFINVDSSGPPATWNRGQSAQKHLLLDLASQPATSPPQHLDMLAASLPSTSDAMSLGSVDASKAILALANLADLHHLVELFLDLYLRRYGPGKTVVDPLTAGNECGGWRLLLPSWLGRSEILDTAIGGMVASFIGAQYQDVALSNHGGNMYLNALQMVQKALPELGASERKHLLATTLVMSSTELFMSNGGGSSQLTHIEGATRLLNLSLDSMDLEELHIYIVNQGLFEAISSRRCYPCSSSGFRHLARQIYSVPRANHNDLYFQWCERILPLPNILNTADTVVSSTAPAPISAVLAILDDLATLEQAIAPWYELLQSSMSTPWTFPAAQVSTDSVPFPLQFTSIEACTNYCLYWISQLLILEARQMVYARLPPSEIPEHNTLQPRISEYASLVCRSVQYCAHNTSYAATENMFLPLDVVSSYYVRQGDHERVSWCISAFARMSLEHKIGFAKKKMEMVGVRIGDSACDPEVLPDRLEYRFAQRCRTHRQSSPGASAMALTGPRTALSSGEPCSVSSGLRKSRRSACTLGPVQGSVLGFATQPNDRPTTAHAAAPRTRPAAAH</sequence>
<dbReference type="RefSeq" id="XP_018031290.1">
    <property type="nucleotide sequence ID" value="XM_018182197.1"/>
</dbReference>
<dbReference type="Proteomes" id="UP000077069">
    <property type="component" value="Unassembled WGS sequence"/>
</dbReference>
<dbReference type="OrthoDB" id="4491390at2759"/>
<feature type="region of interest" description="Disordered" evidence="2">
    <location>
        <begin position="535"/>
        <end position="563"/>
    </location>
</feature>
<name>A0A177C0C1_9PLEO</name>